<evidence type="ECO:0008006" key="4">
    <source>
        <dbReference type="Google" id="ProtNLM"/>
    </source>
</evidence>
<reference evidence="2" key="2">
    <citation type="submission" date="2021-04" db="EMBL/GenBank/DDBJ databases">
        <authorList>
            <person name="Gilroy R."/>
        </authorList>
    </citation>
    <scope>NUCLEOTIDE SEQUENCE</scope>
    <source>
        <strain evidence="2">ChiSxjej1B13-11774</strain>
    </source>
</reference>
<dbReference type="Proteomes" id="UP000824048">
    <property type="component" value="Unassembled WGS sequence"/>
</dbReference>
<sequence>MKKRYASLALLLLLTACGTPAEKTQSAQSLTSAATAEMAEPAVTPVPTEEPTLPLHWIDVQNSEGRFQREPVYGAGGYGDGGVVARYVDFYDATEQIIGEPLELENANLYLLADDEFLYWSWSGMIRDTPILLRSNLDGSNRDSLYDFPQGTAISVWDGGMASDGTALYFQYCRISDNPAVPDEYELVRLDPEAKTMETLTKWNTFGGTLVGVWNDRLLITRTTLADDCPVEPVYSTYHLANREELSAWLTTTLCALNPATGQEEVLYTSTIDGMLDRTLAEDALWSVDDQNQLIRRPLGETEDQVLVQLPEGLYIWGIYTEDVMLYGQEDGEEWLYVYNLAGGSLNQSPRKQWFGGEYRAISVIGEAGPGRYLVIDDANTGMQQLAGSDGTQYLIDGYTRYAIAGRDALLDTNVPLVPVTRPGVA</sequence>
<accession>A0A9D2ESR8</accession>
<gene>
    <name evidence="2" type="ORF">H9811_09770</name>
</gene>
<name>A0A9D2ESR8_9FIRM</name>
<dbReference type="EMBL" id="DXBP01000059">
    <property type="protein sequence ID" value="HIZ42835.1"/>
    <property type="molecule type" value="Genomic_DNA"/>
</dbReference>
<dbReference type="AlphaFoldDB" id="A0A9D2ESR8"/>
<feature type="chain" id="PRO_5038669385" description="Lipoprotein" evidence="1">
    <location>
        <begin position="22"/>
        <end position="426"/>
    </location>
</feature>
<comment type="caution">
    <text evidence="2">The sequence shown here is derived from an EMBL/GenBank/DDBJ whole genome shotgun (WGS) entry which is preliminary data.</text>
</comment>
<organism evidence="2 3">
    <name type="scientific">Candidatus Gemmiger excrementigallinarum</name>
    <dbReference type="NCBI Taxonomy" id="2838609"/>
    <lineage>
        <taxon>Bacteria</taxon>
        <taxon>Bacillati</taxon>
        <taxon>Bacillota</taxon>
        <taxon>Clostridia</taxon>
        <taxon>Eubacteriales</taxon>
        <taxon>Gemmiger</taxon>
    </lineage>
</organism>
<protein>
    <recommendedName>
        <fullName evidence="4">Lipoprotein</fullName>
    </recommendedName>
</protein>
<keyword evidence="1" id="KW-0732">Signal</keyword>
<reference evidence="2" key="1">
    <citation type="journal article" date="2021" name="PeerJ">
        <title>Extensive microbial diversity within the chicken gut microbiome revealed by metagenomics and culture.</title>
        <authorList>
            <person name="Gilroy R."/>
            <person name="Ravi A."/>
            <person name="Getino M."/>
            <person name="Pursley I."/>
            <person name="Horton D.L."/>
            <person name="Alikhan N.F."/>
            <person name="Baker D."/>
            <person name="Gharbi K."/>
            <person name="Hall N."/>
            <person name="Watson M."/>
            <person name="Adriaenssens E.M."/>
            <person name="Foster-Nyarko E."/>
            <person name="Jarju S."/>
            <person name="Secka A."/>
            <person name="Antonio M."/>
            <person name="Oren A."/>
            <person name="Chaudhuri R.R."/>
            <person name="La Ragione R."/>
            <person name="Hildebrand F."/>
            <person name="Pallen M.J."/>
        </authorList>
    </citation>
    <scope>NUCLEOTIDE SEQUENCE</scope>
    <source>
        <strain evidence="2">ChiSxjej1B13-11774</strain>
    </source>
</reference>
<evidence type="ECO:0000256" key="1">
    <source>
        <dbReference type="SAM" id="SignalP"/>
    </source>
</evidence>
<evidence type="ECO:0000313" key="2">
    <source>
        <dbReference type="EMBL" id="HIZ42835.1"/>
    </source>
</evidence>
<dbReference type="PROSITE" id="PS51257">
    <property type="entry name" value="PROKAR_LIPOPROTEIN"/>
    <property type="match status" value="1"/>
</dbReference>
<proteinExistence type="predicted"/>
<evidence type="ECO:0000313" key="3">
    <source>
        <dbReference type="Proteomes" id="UP000824048"/>
    </source>
</evidence>
<feature type="signal peptide" evidence="1">
    <location>
        <begin position="1"/>
        <end position="21"/>
    </location>
</feature>